<dbReference type="EMBL" id="JABBWD010000010">
    <property type="protein sequence ID" value="KAG1779877.1"/>
    <property type="molecule type" value="Genomic_DNA"/>
</dbReference>
<reference evidence="2" key="1">
    <citation type="journal article" date="2020" name="New Phytol.">
        <title>Comparative genomics reveals dynamic genome evolution in host specialist ectomycorrhizal fungi.</title>
        <authorList>
            <person name="Lofgren L.A."/>
            <person name="Nguyen N.H."/>
            <person name="Vilgalys R."/>
            <person name="Ruytinx J."/>
            <person name="Liao H.L."/>
            <person name="Branco S."/>
            <person name="Kuo A."/>
            <person name="LaButti K."/>
            <person name="Lipzen A."/>
            <person name="Andreopoulos W."/>
            <person name="Pangilinan J."/>
            <person name="Riley R."/>
            <person name="Hundley H."/>
            <person name="Na H."/>
            <person name="Barry K."/>
            <person name="Grigoriev I.V."/>
            <person name="Stajich J.E."/>
            <person name="Kennedy P.G."/>
        </authorList>
    </citation>
    <scope>NUCLEOTIDE SEQUENCE</scope>
    <source>
        <strain evidence="2">DOB743</strain>
    </source>
</reference>
<proteinExistence type="predicted"/>
<dbReference type="AlphaFoldDB" id="A0A9P7A184"/>
<sequence>MPSDPDQLTTLPTTGKVPLRDLPDSIKVPRGLPPHLIIRFDRFITDADQERLRKRWDDVLASGAKHQSGKHSNHSANDTAFHFGIWEVTASEPYLTAETQSQTPKAITAIDALLRYIGDFIAGKIASVFETHAPEQWEFMQKAYLRVQTILAAELLTRPSLDFGGAFFAVAVKEGGSGLVHIDWHDCHAIWAFVFAVGDWEGGEFCTPQLGIKIPIRPGQVFAVLARVVAHCSAPVTQGRRIVFACFTDNLTVLHANPGLKFTVVA</sequence>
<evidence type="ECO:0000313" key="2">
    <source>
        <dbReference type="EMBL" id="KAG1779877.1"/>
    </source>
</evidence>
<protein>
    <submittedName>
        <fullName evidence="2">Uncharacterized protein</fullName>
    </submittedName>
</protein>
<dbReference type="Proteomes" id="UP000714275">
    <property type="component" value="Unassembled WGS sequence"/>
</dbReference>
<dbReference type="Gene3D" id="3.60.130.30">
    <property type="match status" value="1"/>
</dbReference>
<evidence type="ECO:0000313" key="3">
    <source>
        <dbReference type="Proteomes" id="UP000714275"/>
    </source>
</evidence>
<feature type="compositionally biased region" description="Polar residues" evidence="1">
    <location>
        <begin position="1"/>
        <end position="13"/>
    </location>
</feature>
<evidence type="ECO:0000256" key="1">
    <source>
        <dbReference type="SAM" id="MobiDB-lite"/>
    </source>
</evidence>
<organism evidence="2 3">
    <name type="scientific">Suillus placidus</name>
    <dbReference type="NCBI Taxonomy" id="48579"/>
    <lineage>
        <taxon>Eukaryota</taxon>
        <taxon>Fungi</taxon>
        <taxon>Dikarya</taxon>
        <taxon>Basidiomycota</taxon>
        <taxon>Agaricomycotina</taxon>
        <taxon>Agaricomycetes</taxon>
        <taxon>Agaricomycetidae</taxon>
        <taxon>Boletales</taxon>
        <taxon>Suillineae</taxon>
        <taxon>Suillaceae</taxon>
        <taxon>Suillus</taxon>
    </lineage>
</organism>
<keyword evidence="3" id="KW-1185">Reference proteome</keyword>
<name>A0A9P7A184_9AGAM</name>
<feature type="region of interest" description="Disordered" evidence="1">
    <location>
        <begin position="1"/>
        <end position="22"/>
    </location>
</feature>
<dbReference type="OrthoDB" id="3249298at2759"/>
<comment type="caution">
    <text evidence="2">The sequence shown here is derived from an EMBL/GenBank/DDBJ whole genome shotgun (WGS) entry which is preliminary data.</text>
</comment>
<gene>
    <name evidence="2" type="ORF">EV702DRAFT_965198</name>
</gene>
<accession>A0A9P7A184</accession>